<comment type="caution">
    <text evidence="2">The sequence shown here is derived from an EMBL/GenBank/DDBJ whole genome shotgun (WGS) entry which is preliminary data.</text>
</comment>
<gene>
    <name evidence="2" type="ORF">GE061_008062</name>
</gene>
<accession>A0A6A4ISM8</accession>
<sequence length="141" mass="15587">MGSDKEKPDNHDESHLHQGGARQNIQPDETGHLEETSTAGRSSDSFTQRRKLQEHREASNLFGTSRPTYAAVTARRTPHTNSPATDPGKETHTLHKDVSERRERPTPAKTKVGHQTPGSSNLQEKGGRGHPILPRQKYGAI</sequence>
<feature type="compositionally biased region" description="Polar residues" evidence="1">
    <location>
        <begin position="36"/>
        <end position="46"/>
    </location>
</feature>
<name>A0A6A4ISM8_APOLU</name>
<dbReference type="Proteomes" id="UP000466442">
    <property type="component" value="Linkage Group LG16"/>
</dbReference>
<protein>
    <submittedName>
        <fullName evidence="2">Uncharacterized protein</fullName>
    </submittedName>
</protein>
<proteinExistence type="predicted"/>
<feature type="region of interest" description="Disordered" evidence="1">
    <location>
        <begin position="1"/>
        <end position="141"/>
    </location>
</feature>
<evidence type="ECO:0000313" key="3">
    <source>
        <dbReference type="Proteomes" id="UP000466442"/>
    </source>
</evidence>
<evidence type="ECO:0000256" key="1">
    <source>
        <dbReference type="SAM" id="MobiDB-lite"/>
    </source>
</evidence>
<dbReference type="EMBL" id="WIXP02000016">
    <property type="protein sequence ID" value="KAF6198314.1"/>
    <property type="molecule type" value="Genomic_DNA"/>
</dbReference>
<feature type="compositionally biased region" description="Basic and acidic residues" evidence="1">
    <location>
        <begin position="1"/>
        <end position="16"/>
    </location>
</feature>
<keyword evidence="3" id="KW-1185">Reference proteome</keyword>
<organism evidence="2 3">
    <name type="scientific">Apolygus lucorum</name>
    <name type="common">Small green plant bug</name>
    <name type="synonym">Lygocoris lucorum</name>
    <dbReference type="NCBI Taxonomy" id="248454"/>
    <lineage>
        <taxon>Eukaryota</taxon>
        <taxon>Metazoa</taxon>
        <taxon>Ecdysozoa</taxon>
        <taxon>Arthropoda</taxon>
        <taxon>Hexapoda</taxon>
        <taxon>Insecta</taxon>
        <taxon>Pterygota</taxon>
        <taxon>Neoptera</taxon>
        <taxon>Paraneoptera</taxon>
        <taxon>Hemiptera</taxon>
        <taxon>Heteroptera</taxon>
        <taxon>Panheteroptera</taxon>
        <taxon>Cimicomorpha</taxon>
        <taxon>Miridae</taxon>
        <taxon>Mirini</taxon>
        <taxon>Apolygus</taxon>
    </lineage>
</organism>
<feature type="compositionally biased region" description="Basic and acidic residues" evidence="1">
    <location>
        <begin position="87"/>
        <end position="106"/>
    </location>
</feature>
<reference evidence="2" key="1">
    <citation type="journal article" date="2021" name="Mol. Ecol. Resour.">
        <title>Apolygus lucorum genome provides insights into omnivorousness and mesophyll feeding.</title>
        <authorList>
            <person name="Liu Y."/>
            <person name="Liu H."/>
            <person name="Wang H."/>
            <person name="Huang T."/>
            <person name="Liu B."/>
            <person name="Yang B."/>
            <person name="Yin L."/>
            <person name="Li B."/>
            <person name="Zhang Y."/>
            <person name="Zhang S."/>
            <person name="Jiang F."/>
            <person name="Zhang X."/>
            <person name="Ren Y."/>
            <person name="Wang B."/>
            <person name="Wang S."/>
            <person name="Lu Y."/>
            <person name="Wu K."/>
            <person name="Fan W."/>
            <person name="Wang G."/>
        </authorList>
    </citation>
    <scope>NUCLEOTIDE SEQUENCE</scope>
    <source>
        <strain evidence="2">12Hb</strain>
    </source>
</reference>
<evidence type="ECO:0000313" key="2">
    <source>
        <dbReference type="EMBL" id="KAF6198314.1"/>
    </source>
</evidence>
<dbReference type="AlphaFoldDB" id="A0A6A4ISM8"/>